<name>A0A1W2FEG7_KIBAR</name>
<accession>A0A1W2FEG7</accession>
<dbReference type="EMBL" id="FWXV01000006">
    <property type="protein sequence ID" value="SMD20469.1"/>
    <property type="molecule type" value="Genomic_DNA"/>
</dbReference>
<feature type="compositionally biased region" description="Basic and acidic residues" evidence="1">
    <location>
        <begin position="115"/>
        <end position="124"/>
    </location>
</feature>
<feature type="region of interest" description="Disordered" evidence="1">
    <location>
        <begin position="330"/>
        <end position="374"/>
    </location>
</feature>
<dbReference type="AlphaFoldDB" id="A0A1W2FEG7"/>
<protein>
    <submittedName>
        <fullName evidence="2">Uncharacterized protein</fullName>
    </submittedName>
</protein>
<evidence type="ECO:0000256" key="1">
    <source>
        <dbReference type="SAM" id="MobiDB-lite"/>
    </source>
</evidence>
<evidence type="ECO:0000313" key="3">
    <source>
        <dbReference type="Proteomes" id="UP000192674"/>
    </source>
</evidence>
<organism evidence="2 3">
    <name type="scientific">Kibdelosporangium aridum</name>
    <dbReference type="NCBI Taxonomy" id="2030"/>
    <lineage>
        <taxon>Bacteria</taxon>
        <taxon>Bacillati</taxon>
        <taxon>Actinomycetota</taxon>
        <taxon>Actinomycetes</taxon>
        <taxon>Pseudonocardiales</taxon>
        <taxon>Pseudonocardiaceae</taxon>
        <taxon>Kibdelosporangium</taxon>
    </lineage>
</organism>
<evidence type="ECO:0000313" key="2">
    <source>
        <dbReference type="EMBL" id="SMD20469.1"/>
    </source>
</evidence>
<gene>
    <name evidence="2" type="ORF">SAMN05661093_06441</name>
</gene>
<reference evidence="2 3" key="1">
    <citation type="submission" date="2017-04" db="EMBL/GenBank/DDBJ databases">
        <authorList>
            <person name="Afonso C.L."/>
            <person name="Miller P.J."/>
            <person name="Scott M.A."/>
            <person name="Spackman E."/>
            <person name="Goraichik I."/>
            <person name="Dimitrov K.M."/>
            <person name="Suarez D.L."/>
            <person name="Swayne D.E."/>
        </authorList>
    </citation>
    <scope>NUCLEOTIDE SEQUENCE [LARGE SCALE GENOMIC DNA]</scope>
    <source>
        <strain evidence="2 3">DSM 43828</strain>
    </source>
</reference>
<keyword evidence="3" id="KW-1185">Reference proteome</keyword>
<proteinExistence type="predicted"/>
<dbReference type="Proteomes" id="UP000192674">
    <property type="component" value="Unassembled WGS sequence"/>
</dbReference>
<feature type="region of interest" description="Disordered" evidence="1">
    <location>
        <begin position="95"/>
        <end position="163"/>
    </location>
</feature>
<sequence>MGLADHHQPRHFLLIHKHLHTRELVFHYAYVPPGQPVTLMALVRGACLRWPVEEDFEFGKDHFGLDHSQVRLHTALARRIVLTLAALAVTVAQARTRASAPDSARHPRRPAARGSRSDCPDRRRGQTPGLTSSSATCKPKPITCTGSGGDDATKPAPAGSITAPGSAATWPLHDEIRDCRSGVAAIGVAQEFQRVWTAYERQSPTGAVQWWFTKADRRVSCYYFYLWDIDFGPAFVKGCTYFPYPAKVWLNGHEWAKCQAERAGIGFTELSNGFAATDDPVVLQAICDRLGPGVINVFLQRWFSRLPLPFTNKSGCRLLVGDLDATDRDLPHDRVRRTPPCPRVLRGAHRGQSRPWPPAQCGNHLQPPHPARHPGDLPHRSIAATTAGCWSTCSTSTLAPSNT</sequence>